<feature type="region of interest" description="Disordered" evidence="1">
    <location>
        <begin position="68"/>
        <end position="102"/>
    </location>
</feature>
<organism evidence="2 3">
    <name type="scientific">Sorangium atrum</name>
    <dbReference type="NCBI Taxonomy" id="2995308"/>
    <lineage>
        <taxon>Bacteria</taxon>
        <taxon>Pseudomonadati</taxon>
        <taxon>Myxococcota</taxon>
        <taxon>Polyangia</taxon>
        <taxon>Polyangiales</taxon>
        <taxon>Polyangiaceae</taxon>
        <taxon>Sorangium</taxon>
    </lineage>
</organism>
<evidence type="ECO:0000313" key="3">
    <source>
        <dbReference type="Proteomes" id="UP001217485"/>
    </source>
</evidence>
<reference evidence="2 3" key="1">
    <citation type="submission" date="2023-01" db="EMBL/GenBank/DDBJ databases">
        <title>Minimal conservation of predation-associated metabolite biosynthetic gene clusters underscores biosynthetic potential of Myxococcota including descriptions for ten novel species: Archangium lansinium sp. nov., Myxococcus landrumus sp. nov., Nannocystis bai.</title>
        <authorList>
            <person name="Ahearne A."/>
            <person name="Stevens C."/>
            <person name="Dowd S."/>
        </authorList>
    </citation>
    <scope>NUCLEOTIDE SEQUENCE [LARGE SCALE GENOMIC DNA]</scope>
    <source>
        <strain evidence="2 3">WIWO2</strain>
    </source>
</reference>
<feature type="compositionally biased region" description="Basic and acidic residues" evidence="1">
    <location>
        <begin position="69"/>
        <end position="88"/>
    </location>
</feature>
<keyword evidence="3" id="KW-1185">Reference proteome</keyword>
<dbReference type="Proteomes" id="UP001217485">
    <property type="component" value="Unassembled WGS sequence"/>
</dbReference>
<feature type="compositionally biased region" description="Low complexity" evidence="1">
    <location>
        <begin position="92"/>
        <end position="101"/>
    </location>
</feature>
<sequence length="213" mass="23684">MGTSPKPTTWIGFGTIAVATLAAAFHLGRISAESDKKTQARQDAASKNEPYLQATLSVARKRLASCEKSLQRRDPQLQKREKAPRANEDESTPSPEQEPSEQCVIRSLVKELHTMATNCRNFRWQFNAYEEILGSNTIDCETILSIRDLAQAQHSNCIAVARSFEDASQPDITNNILGLDAMESAYMFRSDFGDVDVDGLVKNPECIARMQTE</sequence>
<accession>A0ABT5C7H6</accession>
<name>A0ABT5C7H6_9BACT</name>
<protein>
    <recommendedName>
        <fullName evidence="4">Secreted protein</fullName>
    </recommendedName>
</protein>
<comment type="caution">
    <text evidence="2">The sequence shown here is derived from an EMBL/GenBank/DDBJ whole genome shotgun (WGS) entry which is preliminary data.</text>
</comment>
<evidence type="ECO:0000313" key="2">
    <source>
        <dbReference type="EMBL" id="MDC0681719.1"/>
    </source>
</evidence>
<dbReference type="EMBL" id="JAQNDK010000003">
    <property type="protein sequence ID" value="MDC0681719.1"/>
    <property type="molecule type" value="Genomic_DNA"/>
</dbReference>
<evidence type="ECO:0000256" key="1">
    <source>
        <dbReference type="SAM" id="MobiDB-lite"/>
    </source>
</evidence>
<evidence type="ECO:0008006" key="4">
    <source>
        <dbReference type="Google" id="ProtNLM"/>
    </source>
</evidence>
<gene>
    <name evidence="2" type="ORF">POL72_28525</name>
</gene>
<dbReference type="RefSeq" id="WP_272099019.1">
    <property type="nucleotide sequence ID" value="NZ_JAQNDK010000003.1"/>
</dbReference>
<proteinExistence type="predicted"/>